<feature type="active site" description="Proton donor" evidence="8">
    <location>
        <position position="262"/>
    </location>
</feature>
<feature type="domain" description="CBM1" evidence="13">
    <location>
        <begin position="18"/>
        <end position="54"/>
    </location>
</feature>
<evidence type="ECO:0000256" key="12">
    <source>
        <dbReference type="SAM" id="MobiDB-lite"/>
    </source>
</evidence>
<accession>A0AAD5SEU8</accession>
<keyword evidence="6 11" id="KW-0326">Glycosidase</keyword>
<evidence type="ECO:0000256" key="1">
    <source>
        <dbReference type="ARBA" id="ARBA00022729"/>
    </source>
</evidence>
<dbReference type="InterPro" id="IPR036434">
    <property type="entry name" value="Beta_cellobiohydrolase_sf"/>
</dbReference>
<feature type="binding site" evidence="9">
    <location>
        <position position="307"/>
    </location>
    <ligand>
        <name>substrate</name>
    </ligand>
</feature>
<keyword evidence="15" id="KW-1185">Reference proteome</keyword>
<evidence type="ECO:0000313" key="14">
    <source>
        <dbReference type="EMBL" id="KAJ3052373.1"/>
    </source>
</evidence>
<evidence type="ECO:0000256" key="9">
    <source>
        <dbReference type="PIRSR" id="PIRSR001100-2"/>
    </source>
</evidence>
<keyword evidence="5 11" id="KW-0119">Carbohydrate metabolism</keyword>
<protein>
    <recommendedName>
        <fullName evidence="11">Glucanase</fullName>
        <ecNumber evidence="11">3.2.1.-</ecNumber>
    </recommendedName>
</protein>
<feature type="active site" evidence="10">
    <location>
        <position position="215"/>
    </location>
</feature>
<evidence type="ECO:0000256" key="3">
    <source>
        <dbReference type="ARBA" id="ARBA00023001"/>
    </source>
</evidence>
<keyword evidence="4" id="KW-1015">Disulfide bond</keyword>
<dbReference type="InterPro" id="IPR035971">
    <property type="entry name" value="CBD_sf"/>
</dbReference>
<dbReference type="PIRSF" id="PIRSF001100">
    <property type="entry name" value="Beta_cellobiohydrolase"/>
    <property type="match status" value="1"/>
</dbReference>
<evidence type="ECO:0000256" key="6">
    <source>
        <dbReference type="ARBA" id="ARBA00023295"/>
    </source>
</evidence>
<dbReference type="PROSITE" id="PS00655">
    <property type="entry name" value="GLYCOSYL_HYDROL_F6_1"/>
    <property type="match status" value="1"/>
</dbReference>
<feature type="active site" description="Proton acceptor" evidence="8">
    <location>
        <position position="445"/>
    </location>
</feature>
<feature type="chain" id="PRO_5041776881" description="Glucanase" evidence="11">
    <location>
        <begin position="20"/>
        <end position="490"/>
    </location>
</feature>
<proteinExistence type="inferred from homology"/>
<feature type="signal peptide" evidence="11">
    <location>
        <begin position="1"/>
        <end position="19"/>
    </location>
</feature>
<keyword evidence="7 11" id="KW-0624">Polysaccharide degradation</keyword>
<dbReference type="Pfam" id="PF00734">
    <property type="entry name" value="CBM_1"/>
    <property type="match status" value="1"/>
</dbReference>
<evidence type="ECO:0000256" key="4">
    <source>
        <dbReference type="ARBA" id="ARBA00023157"/>
    </source>
</evidence>
<feature type="binding site" evidence="9">
    <location>
        <position position="439"/>
    </location>
    <ligand>
        <name>substrate</name>
    </ligand>
</feature>
<feature type="compositionally biased region" description="Low complexity" evidence="12">
    <location>
        <begin position="60"/>
        <end position="117"/>
    </location>
</feature>
<evidence type="ECO:0000256" key="11">
    <source>
        <dbReference type="RuleBase" id="RU361186"/>
    </source>
</evidence>
<feature type="binding site" evidence="9">
    <location>
        <position position="407"/>
    </location>
    <ligand>
        <name>substrate</name>
    </ligand>
</feature>
<feature type="binding site" evidence="9">
    <location>
        <position position="443"/>
    </location>
    <ligand>
        <name>substrate</name>
    </ligand>
</feature>
<name>A0AAD5SEU8_9FUNG</name>
<sequence length="490" mass="51688">MHVKLVASALALSATGALAAGQYGQCGGKGWTGDATCPSGWSCKYQNDYYSQCLPGAASTTTARTTTTTRPVTTTTTTRPVSTTTTRVSSTTTRPNTTTTSPTRTTTTAGPTSTVSPGNLPAIDLAGGSPYAGDVEYYVQPDYSGAIIANANSISDSTLRAKALNVAKVPVFWWMDTIEKAKRLPSILDEATAQAKKTTKPVVVQIVVYDLPDRDCAALASNGELSIANNGLARYKSEYIDYIASVIAKYPHLRFAISVEPDSLANMVTNMSVSKCSNAKATYTEGTKYAIQKLQFKNAALYLDAGHAGWIGWPTNQAAAVTLFKDLLSSVAPAKVRGFVTNVSNYNPLRRKVVDPLTESNPAYDEEQFILSFGSALAAAGVDAHFIVDQGRSGVAPIPGRLALGNWCNVANAGFGTRPSSATSATLGIARLDAVAWVKPGGECDGTSDTSAVRYDGKCGSADALKPAPEAGQWFQAYFQMLVKNANPSF</sequence>
<evidence type="ECO:0000256" key="7">
    <source>
        <dbReference type="ARBA" id="ARBA00023326"/>
    </source>
</evidence>
<dbReference type="SMART" id="SM00236">
    <property type="entry name" value="fCBD"/>
    <property type="match status" value="1"/>
</dbReference>
<dbReference type="PRINTS" id="PR00733">
    <property type="entry name" value="GLHYDRLASE6"/>
</dbReference>
<reference evidence="14" key="1">
    <citation type="submission" date="2020-05" db="EMBL/GenBank/DDBJ databases">
        <title>Phylogenomic resolution of chytrid fungi.</title>
        <authorList>
            <person name="Stajich J.E."/>
            <person name="Amses K."/>
            <person name="Simmons R."/>
            <person name="Seto K."/>
            <person name="Myers J."/>
            <person name="Bonds A."/>
            <person name="Quandt C.A."/>
            <person name="Barry K."/>
            <person name="Liu P."/>
            <person name="Grigoriev I."/>
            <person name="Longcore J.E."/>
            <person name="James T.Y."/>
        </authorList>
    </citation>
    <scope>NUCLEOTIDE SEQUENCE</scope>
    <source>
        <strain evidence="14">JEL0318</strain>
    </source>
</reference>
<keyword evidence="1 11" id="KW-0732">Signal</keyword>
<dbReference type="FunFam" id="3.20.20.40:FF:000001">
    <property type="entry name" value="Glucanase"/>
    <property type="match status" value="1"/>
</dbReference>
<dbReference type="Gene3D" id="3.20.20.40">
    <property type="entry name" value="1, 4-beta cellobiohydrolase"/>
    <property type="match status" value="1"/>
</dbReference>
<evidence type="ECO:0000256" key="10">
    <source>
        <dbReference type="PROSITE-ProRule" id="PRU10056"/>
    </source>
</evidence>
<dbReference type="InterPro" id="IPR000254">
    <property type="entry name" value="CBD"/>
</dbReference>
<feature type="binding site" evidence="9">
    <location>
        <position position="345"/>
    </location>
    <ligand>
        <name>substrate</name>
    </ligand>
</feature>
<organism evidence="14 15">
    <name type="scientific">Rhizophlyctis rosea</name>
    <dbReference type="NCBI Taxonomy" id="64517"/>
    <lineage>
        <taxon>Eukaryota</taxon>
        <taxon>Fungi</taxon>
        <taxon>Fungi incertae sedis</taxon>
        <taxon>Chytridiomycota</taxon>
        <taxon>Chytridiomycota incertae sedis</taxon>
        <taxon>Chytridiomycetes</taxon>
        <taxon>Rhizophlyctidales</taxon>
        <taxon>Rhizophlyctidaceae</taxon>
        <taxon>Rhizophlyctis</taxon>
    </lineage>
</organism>
<dbReference type="PROSITE" id="PS00562">
    <property type="entry name" value="CBM1_1"/>
    <property type="match status" value="1"/>
</dbReference>
<feature type="binding site" evidence="9">
    <location>
        <position position="176"/>
    </location>
    <ligand>
        <name>substrate</name>
    </ligand>
</feature>
<gene>
    <name evidence="14" type="ORF">HK097_006435</name>
</gene>
<keyword evidence="3 11" id="KW-0136">Cellulose degradation</keyword>
<dbReference type="GO" id="GO:0030245">
    <property type="term" value="P:cellulose catabolic process"/>
    <property type="evidence" value="ECO:0007669"/>
    <property type="project" value="UniProtKB-KW"/>
</dbReference>
<dbReference type="GO" id="GO:0004553">
    <property type="term" value="F:hydrolase activity, hydrolyzing O-glycosyl compounds"/>
    <property type="evidence" value="ECO:0007669"/>
    <property type="project" value="InterPro"/>
</dbReference>
<dbReference type="PANTHER" id="PTHR34876">
    <property type="match status" value="1"/>
</dbReference>
<dbReference type="GO" id="GO:0005576">
    <property type="term" value="C:extracellular region"/>
    <property type="evidence" value="ECO:0007669"/>
    <property type="project" value="InterPro"/>
</dbReference>
<dbReference type="PANTHER" id="PTHR34876:SF4">
    <property type="entry name" value="1,4-BETA-D-GLUCAN CELLOBIOHYDROLASE C-RELATED"/>
    <property type="match status" value="1"/>
</dbReference>
<dbReference type="Pfam" id="PF01341">
    <property type="entry name" value="Glyco_hydro_6"/>
    <property type="match status" value="1"/>
</dbReference>
<feature type="region of interest" description="Disordered" evidence="12">
    <location>
        <begin position="60"/>
        <end position="120"/>
    </location>
</feature>
<dbReference type="InterPro" id="IPR001524">
    <property type="entry name" value="Glyco_hydro_6_CS"/>
</dbReference>
<evidence type="ECO:0000256" key="8">
    <source>
        <dbReference type="PIRSR" id="PIRSR001100-1"/>
    </source>
</evidence>
<comment type="similarity">
    <text evidence="11">Belongs to the glycosyl hydrolase family 6.</text>
</comment>
<evidence type="ECO:0000313" key="15">
    <source>
        <dbReference type="Proteomes" id="UP001212841"/>
    </source>
</evidence>
<dbReference type="GO" id="GO:0030248">
    <property type="term" value="F:cellulose binding"/>
    <property type="evidence" value="ECO:0007669"/>
    <property type="project" value="InterPro"/>
</dbReference>
<comment type="caution">
    <text evidence="14">The sequence shown here is derived from an EMBL/GenBank/DDBJ whole genome shotgun (WGS) entry which is preliminary data.</text>
</comment>
<keyword evidence="2 11" id="KW-0378">Hydrolase</keyword>
<feature type="binding site" evidence="9">
    <location>
        <position position="174"/>
    </location>
    <ligand>
        <name>substrate</name>
    </ligand>
</feature>
<feature type="binding site" evidence="9">
    <location>
        <position position="310"/>
    </location>
    <ligand>
        <name>substrate</name>
    </ligand>
</feature>
<dbReference type="EC" id="3.2.1.-" evidence="11"/>
<evidence type="ECO:0000256" key="5">
    <source>
        <dbReference type="ARBA" id="ARBA00023277"/>
    </source>
</evidence>
<dbReference type="SUPFAM" id="SSF51989">
    <property type="entry name" value="Glycosyl hydrolases family 6, cellulases"/>
    <property type="match status" value="1"/>
</dbReference>
<dbReference type="Proteomes" id="UP001212841">
    <property type="component" value="Unassembled WGS sequence"/>
</dbReference>
<dbReference type="InterPro" id="IPR016288">
    <property type="entry name" value="Beta_cellobiohydrolase"/>
</dbReference>
<evidence type="ECO:0000256" key="2">
    <source>
        <dbReference type="ARBA" id="ARBA00022801"/>
    </source>
</evidence>
<dbReference type="AlphaFoldDB" id="A0AAD5SEU8"/>
<dbReference type="PROSITE" id="PS51164">
    <property type="entry name" value="CBM1_2"/>
    <property type="match status" value="1"/>
</dbReference>
<dbReference type="SUPFAM" id="SSF57180">
    <property type="entry name" value="Cellulose-binding domain"/>
    <property type="match status" value="1"/>
</dbReference>
<dbReference type="EMBL" id="JADGJD010000300">
    <property type="protein sequence ID" value="KAJ3052373.1"/>
    <property type="molecule type" value="Genomic_DNA"/>
</dbReference>
<evidence type="ECO:0000259" key="13">
    <source>
        <dbReference type="PROSITE" id="PS51164"/>
    </source>
</evidence>